<sequence length="132" mass="14156">MITTKRTFRALTLAAAVTAAAFSLASPAGASPIAPETGAEPAVTAGPAEAKARRYCLYGGYARAKENIKIRTEPRVNATALGLVLRNQQFSCHHGLDAQRYTRCGQTSDVWQYITYNGMTGYIPGTCTKPRS</sequence>
<gene>
    <name evidence="2" type="ORF">ACIBP5_12460</name>
</gene>
<protein>
    <recommendedName>
        <fullName evidence="4">SH3 domain-containing protein</fullName>
    </recommendedName>
</protein>
<evidence type="ECO:0000256" key="1">
    <source>
        <dbReference type="SAM" id="SignalP"/>
    </source>
</evidence>
<feature type="chain" id="PRO_5047110255" description="SH3 domain-containing protein" evidence="1">
    <location>
        <begin position="31"/>
        <end position="132"/>
    </location>
</feature>
<reference evidence="2 3" key="1">
    <citation type="submission" date="2024-10" db="EMBL/GenBank/DDBJ databases">
        <title>The Natural Products Discovery Center: Release of the First 8490 Sequenced Strains for Exploring Actinobacteria Biosynthetic Diversity.</title>
        <authorList>
            <person name="Kalkreuter E."/>
            <person name="Kautsar S.A."/>
            <person name="Yang D."/>
            <person name="Bader C.D."/>
            <person name="Teijaro C.N."/>
            <person name="Fluegel L."/>
            <person name="Davis C.M."/>
            <person name="Simpson J.R."/>
            <person name="Lauterbach L."/>
            <person name="Steele A.D."/>
            <person name="Gui C."/>
            <person name="Meng S."/>
            <person name="Li G."/>
            <person name="Viehrig K."/>
            <person name="Ye F."/>
            <person name="Su P."/>
            <person name="Kiefer A.F."/>
            <person name="Nichols A."/>
            <person name="Cepeda A.J."/>
            <person name="Yan W."/>
            <person name="Fan B."/>
            <person name="Jiang Y."/>
            <person name="Adhikari A."/>
            <person name="Zheng C.-J."/>
            <person name="Schuster L."/>
            <person name="Cowan T.M."/>
            <person name="Smanski M.J."/>
            <person name="Chevrette M.G."/>
            <person name="De Carvalho L.P.S."/>
            <person name="Shen B."/>
        </authorList>
    </citation>
    <scope>NUCLEOTIDE SEQUENCE [LARGE SCALE GENOMIC DNA]</scope>
    <source>
        <strain evidence="2 3">NPDC049503</strain>
    </source>
</reference>
<feature type="signal peptide" evidence="1">
    <location>
        <begin position="1"/>
        <end position="30"/>
    </location>
</feature>
<evidence type="ECO:0000313" key="2">
    <source>
        <dbReference type="EMBL" id="MFI7440759.1"/>
    </source>
</evidence>
<evidence type="ECO:0008006" key="4">
    <source>
        <dbReference type="Google" id="ProtNLM"/>
    </source>
</evidence>
<name>A0ABW8A1V2_9ACTN</name>
<organism evidence="2 3">
    <name type="scientific">Nonomuraea indica</name>
    <dbReference type="NCBI Taxonomy" id="1581193"/>
    <lineage>
        <taxon>Bacteria</taxon>
        <taxon>Bacillati</taxon>
        <taxon>Actinomycetota</taxon>
        <taxon>Actinomycetes</taxon>
        <taxon>Streptosporangiales</taxon>
        <taxon>Streptosporangiaceae</taxon>
        <taxon>Nonomuraea</taxon>
    </lineage>
</organism>
<dbReference type="Gene3D" id="2.30.30.40">
    <property type="entry name" value="SH3 Domains"/>
    <property type="match status" value="1"/>
</dbReference>
<proteinExistence type="predicted"/>
<dbReference type="Proteomes" id="UP001612928">
    <property type="component" value="Unassembled WGS sequence"/>
</dbReference>
<keyword evidence="3" id="KW-1185">Reference proteome</keyword>
<evidence type="ECO:0000313" key="3">
    <source>
        <dbReference type="Proteomes" id="UP001612928"/>
    </source>
</evidence>
<comment type="caution">
    <text evidence="2">The sequence shown here is derived from an EMBL/GenBank/DDBJ whole genome shotgun (WGS) entry which is preliminary data.</text>
</comment>
<keyword evidence="1" id="KW-0732">Signal</keyword>
<dbReference type="EMBL" id="JBITMB010000003">
    <property type="protein sequence ID" value="MFI7440759.1"/>
    <property type="molecule type" value="Genomic_DNA"/>
</dbReference>
<dbReference type="RefSeq" id="WP_101785862.1">
    <property type="nucleotide sequence ID" value="NZ_JBITMB010000003.1"/>
</dbReference>
<accession>A0ABW8A1V2</accession>